<evidence type="ECO:0000313" key="2">
    <source>
        <dbReference type="EMBL" id="KAK2182059.1"/>
    </source>
</evidence>
<keyword evidence="1" id="KW-0732">Signal</keyword>
<feature type="signal peptide" evidence="1">
    <location>
        <begin position="1"/>
        <end position="17"/>
    </location>
</feature>
<dbReference type="EMBL" id="JAODUO010000369">
    <property type="protein sequence ID" value="KAK2182059.1"/>
    <property type="molecule type" value="Genomic_DNA"/>
</dbReference>
<comment type="caution">
    <text evidence="2">The sequence shown here is derived from an EMBL/GenBank/DDBJ whole genome shotgun (WGS) entry which is preliminary data.</text>
</comment>
<evidence type="ECO:0000256" key="1">
    <source>
        <dbReference type="SAM" id="SignalP"/>
    </source>
</evidence>
<organism evidence="2 3">
    <name type="scientific">Ridgeia piscesae</name>
    <name type="common">Tubeworm</name>
    <dbReference type="NCBI Taxonomy" id="27915"/>
    <lineage>
        <taxon>Eukaryota</taxon>
        <taxon>Metazoa</taxon>
        <taxon>Spiralia</taxon>
        <taxon>Lophotrochozoa</taxon>
        <taxon>Annelida</taxon>
        <taxon>Polychaeta</taxon>
        <taxon>Sedentaria</taxon>
        <taxon>Canalipalpata</taxon>
        <taxon>Sabellida</taxon>
        <taxon>Siboglinidae</taxon>
        <taxon>Ridgeia</taxon>
    </lineage>
</organism>
<dbReference type="AlphaFoldDB" id="A0AAD9L298"/>
<evidence type="ECO:0000313" key="3">
    <source>
        <dbReference type="Proteomes" id="UP001209878"/>
    </source>
</evidence>
<accession>A0AAD9L298</accession>
<name>A0AAD9L298_RIDPI</name>
<feature type="chain" id="PRO_5041993360" evidence="1">
    <location>
        <begin position="18"/>
        <end position="99"/>
    </location>
</feature>
<protein>
    <submittedName>
        <fullName evidence="2">Uncharacterized protein</fullName>
    </submittedName>
</protein>
<reference evidence="2" key="1">
    <citation type="journal article" date="2023" name="Mol. Biol. Evol.">
        <title>Third-Generation Sequencing Reveals the Adaptive Role of the Epigenome in Three Deep-Sea Polychaetes.</title>
        <authorList>
            <person name="Perez M."/>
            <person name="Aroh O."/>
            <person name="Sun Y."/>
            <person name="Lan Y."/>
            <person name="Juniper S.K."/>
            <person name="Young C.R."/>
            <person name="Angers B."/>
            <person name="Qian P.Y."/>
        </authorList>
    </citation>
    <scope>NUCLEOTIDE SEQUENCE</scope>
    <source>
        <strain evidence="2">R07B-5</strain>
    </source>
</reference>
<proteinExistence type="predicted"/>
<sequence length="99" mass="10749">MLLVSILSPIIFELIELNLVVFDTNDARLTLASFWFCRRERRYIVTMATNNRTLARASAPAAITADLMYIGTSAEASSTACISLADGRSTSESNKGNSA</sequence>
<keyword evidence="3" id="KW-1185">Reference proteome</keyword>
<gene>
    <name evidence="2" type="ORF">NP493_369g05027</name>
</gene>
<dbReference type="Proteomes" id="UP001209878">
    <property type="component" value="Unassembled WGS sequence"/>
</dbReference>